<organism evidence="1 2">
    <name type="scientific">Cyanomargarita calcarea GSE-NOS-MK-12-04C</name>
    <dbReference type="NCBI Taxonomy" id="2839659"/>
    <lineage>
        <taxon>Bacteria</taxon>
        <taxon>Bacillati</taxon>
        <taxon>Cyanobacteriota</taxon>
        <taxon>Cyanophyceae</taxon>
        <taxon>Nostocales</taxon>
        <taxon>Cyanomargaritaceae</taxon>
        <taxon>Cyanomargarita</taxon>
    </lineage>
</organism>
<dbReference type="InterPro" id="IPR025132">
    <property type="entry name" value="DUF4058"/>
</dbReference>
<protein>
    <submittedName>
        <fullName evidence="1">DUF4058 family protein</fullName>
    </submittedName>
</protein>
<dbReference type="AlphaFoldDB" id="A0A951USU3"/>
<accession>A0A951USU3</accession>
<reference evidence="1" key="1">
    <citation type="submission" date="2021-05" db="EMBL/GenBank/DDBJ databases">
        <authorList>
            <person name="Pietrasiak N."/>
            <person name="Ward R."/>
            <person name="Stajich J.E."/>
            <person name="Kurbessoian T."/>
        </authorList>
    </citation>
    <scope>NUCLEOTIDE SEQUENCE</scope>
    <source>
        <strain evidence="1">GSE-NOS-MK-12-04C</strain>
    </source>
</reference>
<comment type="caution">
    <text evidence="1">The sequence shown here is derived from an EMBL/GenBank/DDBJ whole genome shotgun (WGS) entry which is preliminary data.</text>
</comment>
<dbReference type="EMBL" id="JAHHGZ010000017">
    <property type="protein sequence ID" value="MBW4669043.1"/>
    <property type="molecule type" value="Genomic_DNA"/>
</dbReference>
<dbReference type="Pfam" id="PF13267">
    <property type="entry name" value="DUF4058"/>
    <property type="match status" value="1"/>
</dbReference>
<gene>
    <name evidence="1" type="ORF">KME60_16860</name>
</gene>
<name>A0A951USU3_9CYAN</name>
<evidence type="ECO:0000313" key="1">
    <source>
        <dbReference type="EMBL" id="MBW4669043.1"/>
    </source>
</evidence>
<evidence type="ECO:0000313" key="2">
    <source>
        <dbReference type="Proteomes" id="UP000729701"/>
    </source>
</evidence>
<dbReference type="Proteomes" id="UP000729701">
    <property type="component" value="Unassembled WGS sequence"/>
</dbReference>
<sequence length="263" mass="29911">MPSPFPGMNPYLELPALWHEFHNRLIVAISDSLTPHLQPKYYVAVESRTYLDDDNPELLVGIPDAIVLTTSTKASVEPTAIATQTRPKQIRLPMPIEIKERYLEVREVETHTVITVIEVLSPKNKRKGDGRTAYERKRHRVLGSSSHLVEIDLLRENTPMPMIGADETSDYRIVVSRASDRPIADLYAFRLRESIPNFLLPLKPDDSELAVELQPILLGVYNRGSYDFRINYQKPIPPPKIAEADQQWVDDLLAPIRGEGHSF</sequence>
<proteinExistence type="predicted"/>
<reference evidence="1" key="2">
    <citation type="journal article" date="2022" name="Microbiol. Resour. Announc.">
        <title>Metagenome Sequencing to Explore Phylogenomics of Terrestrial Cyanobacteria.</title>
        <authorList>
            <person name="Ward R.D."/>
            <person name="Stajich J.E."/>
            <person name="Johansen J.R."/>
            <person name="Huntemann M."/>
            <person name="Clum A."/>
            <person name="Foster B."/>
            <person name="Foster B."/>
            <person name="Roux S."/>
            <person name="Palaniappan K."/>
            <person name="Varghese N."/>
            <person name="Mukherjee S."/>
            <person name="Reddy T.B.K."/>
            <person name="Daum C."/>
            <person name="Copeland A."/>
            <person name="Chen I.A."/>
            <person name="Ivanova N.N."/>
            <person name="Kyrpides N.C."/>
            <person name="Shapiro N."/>
            <person name="Eloe-Fadrosh E.A."/>
            <person name="Pietrasiak N."/>
        </authorList>
    </citation>
    <scope>NUCLEOTIDE SEQUENCE</scope>
    <source>
        <strain evidence="1">GSE-NOS-MK-12-04C</strain>
    </source>
</reference>